<proteinExistence type="inferred from homology"/>
<evidence type="ECO:0000256" key="1">
    <source>
        <dbReference type="ARBA" id="ARBA00004651"/>
    </source>
</evidence>
<dbReference type="GO" id="GO:0036433">
    <property type="term" value="F:di-trans, poly-cis-undecaprenol kinase activity"/>
    <property type="evidence" value="ECO:0007669"/>
    <property type="project" value="UniProtKB-EC"/>
</dbReference>
<keyword evidence="12 15" id="KW-0472">Membrane</keyword>
<evidence type="ECO:0000256" key="10">
    <source>
        <dbReference type="ARBA" id="ARBA00022989"/>
    </source>
</evidence>
<keyword evidence="5 16" id="KW-0808">Transferase</keyword>
<evidence type="ECO:0000313" key="17">
    <source>
        <dbReference type="Proteomes" id="UP001519273"/>
    </source>
</evidence>
<feature type="transmembrane region" description="Helical" evidence="15">
    <location>
        <begin position="27"/>
        <end position="46"/>
    </location>
</feature>
<dbReference type="PANTHER" id="PTHR34299">
    <property type="entry name" value="DIACYLGLYCEROL KINASE"/>
    <property type="match status" value="1"/>
</dbReference>
<evidence type="ECO:0000256" key="9">
    <source>
        <dbReference type="ARBA" id="ARBA00022840"/>
    </source>
</evidence>
<dbReference type="InterPro" id="IPR036945">
    <property type="entry name" value="DAGK_sf"/>
</dbReference>
<evidence type="ECO:0000256" key="6">
    <source>
        <dbReference type="ARBA" id="ARBA00022692"/>
    </source>
</evidence>
<evidence type="ECO:0000256" key="14">
    <source>
        <dbReference type="ARBA" id="ARBA00023264"/>
    </source>
</evidence>
<evidence type="ECO:0000256" key="8">
    <source>
        <dbReference type="ARBA" id="ARBA00022777"/>
    </source>
</evidence>
<keyword evidence="8 16" id="KW-0418">Kinase</keyword>
<sequence length="125" mass="13877">MSRKSWISTFGHAFEGIWYSMKTQRNLRVHLIMAVLVIGAAAFFHISWGEWLVLLLTISVVIAAELMNTAVESAMDLISPNPHPLAKIAKDTAAGAVLVTAIFAVLIGIIIFYKPVFIWFGWMNS</sequence>
<dbReference type="Pfam" id="PF01219">
    <property type="entry name" value="DAGK_prokar"/>
    <property type="match status" value="1"/>
</dbReference>
<evidence type="ECO:0000256" key="5">
    <source>
        <dbReference type="ARBA" id="ARBA00022679"/>
    </source>
</evidence>
<reference evidence="16 17" key="1">
    <citation type="submission" date="2021-03" db="EMBL/GenBank/DDBJ databases">
        <title>Genomic Encyclopedia of Type Strains, Phase IV (KMG-IV): sequencing the most valuable type-strain genomes for metagenomic binning, comparative biology and taxonomic classification.</title>
        <authorList>
            <person name="Goeker M."/>
        </authorList>
    </citation>
    <scope>NUCLEOTIDE SEQUENCE [LARGE SCALE GENOMIC DNA]</scope>
    <source>
        <strain evidence="16 17">DSM 23491</strain>
    </source>
</reference>
<organism evidence="16 17">
    <name type="scientific">Paenibacillus sediminis</name>
    <dbReference type="NCBI Taxonomy" id="664909"/>
    <lineage>
        <taxon>Bacteria</taxon>
        <taxon>Bacillati</taxon>
        <taxon>Bacillota</taxon>
        <taxon>Bacilli</taxon>
        <taxon>Bacillales</taxon>
        <taxon>Paenibacillaceae</taxon>
        <taxon>Paenibacillus</taxon>
    </lineage>
</organism>
<evidence type="ECO:0000256" key="4">
    <source>
        <dbReference type="ARBA" id="ARBA00022516"/>
    </source>
</evidence>
<protein>
    <submittedName>
        <fullName evidence="16">Undecaprenol kinase</fullName>
        <ecNumber evidence="16">2.7.1.66</ecNumber>
    </submittedName>
</protein>
<evidence type="ECO:0000256" key="7">
    <source>
        <dbReference type="ARBA" id="ARBA00022741"/>
    </source>
</evidence>
<feature type="transmembrane region" description="Helical" evidence="15">
    <location>
        <begin position="92"/>
        <end position="113"/>
    </location>
</feature>
<dbReference type="InterPro" id="IPR033717">
    <property type="entry name" value="UDPK"/>
</dbReference>
<dbReference type="PANTHER" id="PTHR34299:SF1">
    <property type="entry name" value="DIACYLGLYCEROL KINASE"/>
    <property type="match status" value="1"/>
</dbReference>
<keyword evidence="7" id="KW-0547">Nucleotide-binding</keyword>
<comment type="caution">
    <text evidence="16">The sequence shown here is derived from an EMBL/GenBank/DDBJ whole genome shotgun (WGS) entry which is preliminary data.</text>
</comment>
<name>A0ABS4GYR4_9BACL</name>
<keyword evidence="13" id="KW-0594">Phospholipid biosynthesis</keyword>
<keyword evidence="6 15" id="KW-0812">Transmembrane</keyword>
<dbReference type="InterPro" id="IPR000829">
    <property type="entry name" value="DAGK"/>
</dbReference>
<evidence type="ECO:0000256" key="2">
    <source>
        <dbReference type="ARBA" id="ARBA00005967"/>
    </source>
</evidence>
<keyword evidence="11" id="KW-0443">Lipid metabolism</keyword>
<comment type="similarity">
    <text evidence="2">Belongs to the bacterial diacylglycerol kinase family.</text>
</comment>
<dbReference type="RefSeq" id="WP_209844614.1">
    <property type="nucleotide sequence ID" value="NZ_CBCRVE010000001.1"/>
</dbReference>
<evidence type="ECO:0000256" key="11">
    <source>
        <dbReference type="ARBA" id="ARBA00023098"/>
    </source>
</evidence>
<dbReference type="Proteomes" id="UP001519273">
    <property type="component" value="Unassembled WGS sequence"/>
</dbReference>
<evidence type="ECO:0000256" key="13">
    <source>
        <dbReference type="ARBA" id="ARBA00023209"/>
    </source>
</evidence>
<dbReference type="Gene3D" id="1.10.287.3610">
    <property type="match status" value="1"/>
</dbReference>
<keyword evidence="17" id="KW-1185">Reference proteome</keyword>
<gene>
    <name evidence="16" type="ORF">J2Z20_000264</name>
</gene>
<keyword evidence="3" id="KW-1003">Cell membrane</keyword>
<evidence type="ECO:0000313" key="16">
    <source>
        <dbReference type="EMBL" id="MBP1935403.1"/>
    </source>
</evidence>
<dbReference type="EC" id="2.7.1.66" evidence="16"/>
<evidence type="ECO:0000256" key="15">
    <source>
        <dbReference type="SAM" id="Phobius"/>
    </source>
</evidence>
<dbReference type="CDD" id="cd14265">
    <property type="entry name" value="UDPK_IM_like"/>
    <property type="match status" value="1"/>
</dbReference>
<keyword evidence="14" id="KW-1208">Phospholipid metabolism</keyword>
<comment type="subcellular location">
    <subcellularLocation>
        <location evidence="1">Cell membrane</location>
        <topology evidence="1">Multi-pass membrane protein</topology>
    </subcellularLocation>
</comment>
<keyword evidence="10 15" id="KW-1133">Transmembrane helix</keyword>
<keyword evidence="9" id="KW-0067">ATP-binding</keyword>
<dbReference type="EMBL" id="JAGGKP010000001">
    <property type="protein sequence ID" value="MBP1935403.1"/>
    <property type="molecule type" value="Genomic_DNA"/>
</dbReference>
<accession>A0ABS4GYR4</accession>
<keyword evidence="4" id="KW-0444">Lipid biosynthesis</keyword>
<evidence type="ECO:0000256" key="3">
    <source>
        <dbReference type="ARBA" id="ARBA00022475"/>
    </source>
</evidence>
<evidence type="ECO:0000256" key="12">
    <source>
        <dbReference type="ARBA" id="ARBA00023136"/>
    </source>
</evidence>